<evidence type="ECO:0000313" key="2">
    <source>
        <dbReference type="Proteomes" id="UP000286985"/>
    </source>
</evidence>
<dbReference type="PROSITE" id="PS51257">
    <property type="entry name" value="PROKAR_LIPOPROTEIN"/>
    <property type="match status" value="1"/>
</dbReference>
<comment type="caution">
    <text evidence="1">The sequence shown here is derived from an EMBL/GenBank/DDBJ whole genome shotgun (WGS) entry which is preliminary data.</text>
</comment>
<protein>
    <recommendedName>
        <fullName evidence="3">Lipoprotein</fullName>
    </recommendedName>
</protein>
<dbReference type="AlphaFoldDB" id="A0A432XH56"/>
<name>A0A432XH56_9GAMM</name>
<dbReference type="InterPro" id="IPR008517">
    <property type="entry name" value="GNA1162-like"/>
</dbReference>
<dbReference type="OrthoDB" id="1014694at2"/>
<dbReference type="EMBL" id="PIPU01000003">
    <property type="protein sequence ID" value="RUO48010.1"/>
    <property type="molecule type" value="Genomic_DNA"/>
</dbReference>
<accession>A0A432XH56</accession>
<sequence>MKKLIIQSLFVVVALTGCVAKPDLSYLEPLHERKLRSLLIAPVKNETIDVMAPTSVLATLPFSLAEKGYYTFPVNTVKVLLEGEGYYEPAEVHAAPPESLAALFGADAILYVTIHEWTSEYVLLATTTIVDFEYKIVDSSGQLLWQARKELAYSPQQQNSTGNPLADLVAMAITAAIERAAPNYLPLTRTANGQVFNGIGTGLPPGPYSPAYDKYYKQVATDAKQTPTTN</sequence>
<proteinExistence type="predicted"/>
<evidence type="ECO:0000313" key="1">
    <source>
        <dbReference type="EMBL" id="RUO48010.1"/>
    </source>
</evidence>
<evidence type="ECO:0008006" key="3">
    <source>
        <dbReference type="Google" id="ProtNLM"/>
    </source>
</evidence>
<dbReference type="STRING" id="519452.SAMN04488139_1514"/>
<dbReference type="Proteomes" id="UP000286985">
    <property type="component" value="Unassembled WGS sequence"/>
</dbReference>
<keyword evidence="2" id="KW-1185">Reference proteome</keyword>
<dbReference type="RefSeq" id="WP_092839883.1">
    <property type="nucleotide sequence ID" value="NZ_FPCF01000002.1"/>
</dbReference>
<reference evidence="2" key="1">
    <citation type="journal article" date="2018" name="Front. Microbiol.">
        <title>Genome-Based Analysis Reveals the Taxonomy and Diversity of the Family Idiomarinaceae.</title>
        <authorList>
            <person name="Liu Y."/>
            <person name="Lai Q."/>
            <person name="Shao Z."/>
        </authorList>
    </citation>
    <scope>NUCLEOTIDE SEQUENCE [LARGE SCALE GENOMIC DNA]</scope>
    <source>
        <strain evidence="2">908033</strain>
    </source>
</reference>
<gene>
    <name evidence="1" type="ORF">CWE24_08475</name>
</gene>
<dbReference type="Gene3D" id="3.40.50.10610">
    <property type="entry name" value="ABC-type transport auxiliary lipoprotein component"/>
    <property type="match status" value="1"/>
</dbReference>
<dbReference type="Pfam" id="PF05643">
    <property type="entry name" value="GNA1162-like"/>
    <property type="match status" value="1"/>
</dbReference>
<organism evidence="1 2">
    <name type="scientific">Pseudidiomarina donghaiensis</name>
    <dbReference type="NCBI Taxonomy" id="519452"/>
    <lineage>
        <taxon>Bacteria</taxon>
        <taxon>Pseudomonadati</taxon>
        <taxon>Pseudomonadota</taxon>
        <taxon>Gammaproteobacteria</taxon>
        <taxon>Alteromonadales</taxon>
        <taxon>Idiomarinaceae</taxon>
        <taxon>Pseudidiomarina</taxon>
    </lineage>
</organism>